<sequence length="176" mass="20634">MIPEDGLCDYLFYDSIFKDNRNVLVNPKGFENDMKIFAGNYRKFKKTAFGIGFAFKKAHILKENLRAAGPLRLEYFWSRGIYHFGILDTPTLRLSQSEVEVAFECLKLCKVQALQAAKHFGIVAFDLDYEDFSNYCPTWNKYGNFSRLRTLRRILDFFRTEFKTEEDEDACLRLVS</sequence>
<gene>
    <name evidence="1" type="ORF">V5799_026035</name>
</gene>
<evidence type="ECO:0000313" key="1">
    <source>
        <dbReference type="EMBL" id="KAK8762697.1"/>
    </source>
</evidence>
<reference evidence="1 2" key="1">
    <citation type="journal article" date="2023" name="Arcadia Sci">
        <title>De novo assembly of a long-read Amblyomma americanum tick genome.</title>
        <authorList>
            <person name="Chou S."/>
            <person name="Poskanzer K.E."/>
            <person name="Rollins M."/>
            <person name="Thuy-Boun P.S."/>
        </authorList>
    </citation>
    <scope>NUCLEOTIDE SEQUENCE [LARGE SCALE GENOMIC DNA]</scope>
    <source>
        <strain evidence="1">F_SG_1</strain>
        <tissue evidence="1">Salivary glands</tissue>
    </source>
</reference>
<organism evidence="1 2">
    <name type="scientific">Amblyomma americanum</name>
    <name type="common">Lone star tick</name>
    <dbReference type="NCBI Taxonomy" id="6943"/>
    <lineage>
        <taxon>Eukaryota</taxon>
        <taxon>Metazoa</taxon>
        <taxon>Ecdysozoa</taxon>
        <taxon>Arthropoda</taxon>
        <taxon>Chelicerata</taxon>
        <taxon>Arachnida</taxon>
        <taxon>Acari</taxon>
        <taxon>Parasitiformes</taxon>
        <taxon>Ixodida</taxon>
        <taxon>Ixodoidea</taxon>
        <taxon>Ixodidae</taxon>
        <taxon>Amblyomminae</taxon>
        <taxon>Amblyomma</taxon>
    </lineage>
</organism>
<proteinExistence type="predicted"/>
<accession>A0AAQ4DJQ7</accession>
<dbReference type="AlphaFoldDB" id="A0AAQ4DJQ7"/>
<dbReference type="EMBL" id="JARKHS020029867">
    <property type="protein sequence ID" value="KAK8762697.1"/>
    <property type="molecule type" value="Genomic_DNA"/>
</dbReference>
<protein>
    <submittedName>
        <fullName evidence="1">Uncharacterized protein</fullName>
    </submittedName>
</protein>
<comment type="caution">
    <text evidence="1">The sequence shown here is derived from an EMBL/GenBank/DDBJ whole genome shotgun (WGS) entry which is preliminary data.</text>
</comment>
<dbReference type="Proteomes" id="UP001321473">
    <property type="component" value="Unassembled WGS sequence"/>
</dbReference>
<evidence type="ECO:0000313" key="2">
    <source>
        <dbReference type="Proteomes" id="UP001321473"/>
    </source>
</evidence>
<keyword evidence="2" id="KW-1185">Reference proteome</keyword>
<name>A0AAQ4DJQ7_AMBAM</name>